<evidence type="ECO:0000313" key="2">
    <source>
        <dbReference type="EMBL" id="KZS05527.1"/>
    </source>
</evidence>
<evidence type="ECO:0000256" key="1">
    <source>
        <dbReference type="SAM" id="MobiDB-lite"/>
    </source>
</evidence>
<feature type="region of interest" description="Disordered" evidence="1">
    <location>
        <begin position="1"/>
        <end position="60"/>
    </location>
</feature>
<organism evidence="2 3">
    <name type="scientific">Daphnia magna</name>
    <dbReference type="NCBI Taxonomy" id="35525"/>
    <lineage>
        <taxon>Eukaryota</taxon>
        <taxon>Metazoa</taxon>
        <taxon>Ecdysozoa</taxon>
        <taxon>Arthropoda</taxon>
        <taxon>Crustacea</taxon>
        <taxon>Branchiopoda</taxon>
        <taxon>Diplostraca</taxon>
        <taxon>Cladocera</taxon>
        <taxon>Anomopoda</taxon>
        <taxon>Daphniidae</taxon>
        <taxon>Daphnia</taxon>
    </lineage>
</organism>
<feature type="compositionally biased region" description="Basic and acidic residues" evidence="1">
    <location>
        <begin position="24"/>
        <end position="36"/>
    </location>
</feature>
<dbReference type="AlphaFoldDB" id="A0A164MZY5"/>
<gene>
    <name evidence="2" type="ORF">APZ42_031263</name>
</gene>
<feature type="compositionally biased region" description="Acidic residues" evidence="1">
    <location>
        <begin position="37"/>
        <end position="47"/>
    </location>
</feature>
<feature type="compositionally biased region" description="Polar residues" evidence="1">
    <location>
        <begin position="1"/>
        <end position="14"/>
    </location>
</feature>
<proteinExistence type="predicted"/>
<accession>A0A164MZY5</accession>
<protein>
    <submittedName>
        <fullName evidence="2">Uncharacterized protein</fullName>
    </submittedName>
</protein>
<comment type="caution">
    <text evidence="2">The sequence shown here is derived from an EMBL/GenBank/DDBJ whole genome shotgun (WGS) entry which is preliminary data.</text>
</comment>
<evidence type="ECO:0000313" key="3">
    <source>
        <dbReference type="Proteomes" id="UP000076858"/>
    </source>
</evidence>
<sequence length="60" mass="7012">MDIPIASTQDQNMASAGEINNDSDVNRDDDSEKEEREEYEEFEEDEQYINVDVNVKNRDL</sequence>
<dbReference type="Proteomes" id="UP000076858">
    <property type="component" value="Unassembled WGS sequence"/>
</dbReference>
<dbReference type="EMBL" id="LRGB01002911">
    <property type="protein sequence ID" value="KZS05527.1"/>
    <property type="molecule type" value="Genomic_DNA"/>
</dbReference>
<reference evidence="2 3" key="1">
    <citation type="submission" date="2016-03" db="EMBL/GenBank/DDBJ databases">
        <title>EvidentialGene: Evidence-directed Construction of Genes on Genomes.</title>
        <authorList>
            <person name="Gilbert D.G."/>
            <person name="Choi J.-H."/>
            <person name="Mockaitis K."/>
            <person name="Colbourne J."/>
            <person name="Pfrender M."/>
        </authorList>
    </citation>
    <scope>NUCLEOTIDE SEQUENCE [LARGE SCALE GENOMIC DNA]</scope>
    <source>
        <strain evidence="2 3">Xinb3</strain>
        <tissue evidence="2">Complete organism</tissue>
    </source>
</reference>
<keyword evidence="3" id="KW-1185">Reference proteome</keyword>
<name>A0A164MZY5_9CRUS</name>